<feature type="non-terminal residue" evidence="1">
    <location>
        <position position="1"/>
    </location>
</feature>
<sequence>TATRLISHSSYRFALGPMLPSVERFRDWCVEESSWREILAGRNRQGDIINAKLAMIVVESGIMLCRPQILLHIYKFDENIAFQVLGVVVNFSTTILIDNEVSALSVVMPRRGSNTPNEEETEDSLKLGLYLAILTI</sequence>
<accession>A0AAN4Z6W4</accession>
<evidence type="ECO:0000313" key="2">
    <source>
        <dbReference type="Proteomes" id="UP001328107"/>
    </source>
</evidence>
<name>A0AAN4Z6W4_9BILA</name>
<evidence type="ECO:0000313" key="1">
    <source>
        <dbReference type="EMBL" id="GMR35483.1"/>
    </source>
</evidence>
<reference evidence="2" key="1">
    <citation type="submission" date="2022-10" db="EMBL/GenBank/DDBJ databases">
        <title>Genome assembly of Pristionchus species.</title>
        <authorList>
            <person name="Yoshida K."/>
            <person name="Sommer R.J."/>
        </authorList>
    </citation>
    <scope>NUCLEOTIDE SEQUENCE [LARGE SCALE GENOMIC DNA]</scope>
    <source>
        <strain evidence="2">RS5460</strain>
    </source>
</reference>
<gene>
    <name evidence="1" type="ORF">PMAYCL1PPCAC_05678</name>
</gene>
<proteinExistence type="predicted"/>
<dbReference type="Proteomes" id="UP001328107">
    <property type="component" value="Unassembled WGS sequence"/>
</dbReference>
<comment type="caution">
    <text evidence="1">The sequence shown here is derived from an EMBL/GenBank/DDBJ whole genome shotgun (WGS) entry which is preliminary data.</text>
</comment>
<organism evidence="1 2">
    <name type="scientific">Pristionchus mayeri</name>
    <dbReference type="NCBI Taxonomy" id="1317129"/>
    <lineage>
        <taxon>Eukaryota</taxon>
        <taxon>Metazoa</taxon>
        <taxon>Ecdysozoa</taxon>
        <taxon>Nematoda</taxon>
        <taxon>Chromadorea</taxon>
        <taxon>Rhabditida</taxon>
        <taxon>Rhabditina</taxon>
        <taxon>Diplogasteromorpha</taxon>
        <taxon>Diplogasteroidea</taxon>
        <taxon>Neodiplogasteridae</taxon>
        <taxon>Pristionchus</taxon>
    </lineage>
</organism>
<dbReference type="EMBL" id="BTRK01000002">
    <property type="protein sequence ID" value="GMR35483.1"/>
    <property type="molecule type" value="Genomic_DNA"/>
</dbReference>
<dbReference type="AlphaFoldDB" id="A0AAN4Z6W4"/>
<protein>
    <submittedName>
        <fullName evidence="1">Uncharacterized protein</fullName>
    </submittedName>
</protein>
<keyword evidence="2" id="KW-1185">Reference proteome</keyword>